<dbReference type="RefSeq" id="XP_007787890.1">
    <property type="nucleotide sequence ID" value="XM_007789700.1"/>
</dbReference>
<reference evidence="4" key="1">
    <citation type="journal article" date="2014" name="BMC Genomics">
        <title>Genome characteristics reveal the impact of lichenization on lichen-forming fungus Endocarpon pusillum Hedwig (Verrucariales, Ascomycota).</title>
        <authorList>
            <person name="Wang Y.-Y."/>
            <person name="Liu B."/>
            <person name="Zhang X.-Y."/>
            <person name="Zhou Q.-M."/>
            <person name="Zhang T."/>
            <person name="Li H."/>
            <person name="Yu Y.-F."/>
            <person name="Zhang X.-L."/>
            <person name="Hao X.-Y."/>
            <person name="Wang M."/>
            <person name="Wang L."/>
            <person name="Wei J.-C."/>
        </authorList>
    </citation>
    <scope>NUCLEOTIDE SEQUENCE [LARGE SCALE GENOMIC DNA]</scope>
    <source>
        <strain evidence="4">Z07020 / HMAS-L-300199</strain>
    </source>
</reference>
<name>U1HVK0_ENDPU</name>
<dbReference type="HOGENOM" id="CLU_663975_0_0_1"/>
<dbReference type="OrthoDB" id="3061561at2759"/>
<keyword evidence="1" id="KW-0812">Transmembrane</keyword>
<feature type="transmembrane region" description="Helical" evidence="1">
    <location>
        <begin position="274"/>
        <end position="293"/>
    </location>
</feature>
<feature type="transmembrane region" description="Helical" evidence="1">
    <location>
        <begin position="49"/>
        <end position="70"/>
    </location>
</feature>
<dbReference type="EMBL" id="KE720869">
    <property type="protein sequence ID" value="ERF74720.1"/>
    <property type="molecule type" value="Genomic_DNA"/>
</dbReference>
<dbReference type="Proteomes" id="UP000019373">
    <property type="component" value="Unassembled WGS sequence"/>
</dbReference>
<keyword evidence="1" id="KW-1133">Transmembrane helix</keyword>
<protein>
    <submittedName>
        <fullName evidence="3">Uncharacterized protein</fullName>
    </submittedName>
</protein>
<evidence type="ECO:0000256" key="2">
    <source>
        <dbReference type="SAM" id="SignalP"/>
    </source>
</evidence>
<sequence length="414" mass="46120">MASQMLSLPMIVVGTLLFGRTTAWSAFNGNCTLPASDTNYVANPNARGTLGILWECLLIILLCTWSILHLNVPVIRPEPKTFFRKCGRLIEDSWPKAKWMALTIFVPEYIIAKALTDLLAARNARNHGVQIAPTVTQAHLANMGYFVLDTKGLIQDVADNSSQDTKQRVSAEPGFDRDKFWDDFYTNAFRLKNYPRLCKSKQFKLRYWALNVAQWHEISKVMPNLVDFPELSHAQLQQLGGQDALVTLLALVQIIYVIIQLIVRQSQNLPVSQLEVATLAFAVSSVFTYALYWTRPQNVQSFYVIQPNRKLSTVDFQRLVDAIDRYPSGSLWLGGAAPRVFPDLGPSPIPNDATARIGKGSTGQAYDFYYSSAIATRNSTSSSIAAVPLTAMDNQKGYIGHKAVHESISSLTLQ</sequence>
<feature type="chain" id="PRO_5004612916" evidence="2">
    <location>
        <begin position="24"/>
        <end position="414"/>
    </location>
</feature>
<dbReference type="AlphaFoldDB" id="U1HVK0"/>
<feature type="transmembrane region" description="Helical" evidence="1">
    <location>
        <begin position="244"/>
        <end position="262"/>
    </location>
</feature>
<evidence type="ECO:0000313" key="4">
    <source>
        <dbReference type="Proteomes" id="UP000019373"/>
    </source>
</evidence>
<dbReference type="GeneID" id="19239842"/>
<keyword evidence="1" id="KW-0472">Membrane</keyword>
<feature type="signal peptide" evidence="2">
    <location>
        <begin position="1"/>
        <end position="23"/>
    </location>
</feature>
<keyword evidence="4" id="KW-1185">Reference proteome</keyword>
<proteinExistence type="predicted"/>
<dbReference type="PANTHER" id="PTHR35043">
    <property type="entry name" value="TRANSCRIPTION FACTOR DOMAIN-CONTAINING PROTEIN"/>
    <property type="match status" value="1"/>
</dbReference>
<accession>U1HVK0</accession>
<evidence type="ECO:0000313" key="3">
    <source>
        <dbReference type="EMBL" id="ERF74720.1"/>
    </source>
</evidence>
<keyword evidence="2" id="KW-0732">Signal</keyword>
<organism evidence="3 4">
    <name type="scientific">Endocarpon pusillum (strain Z07020 / HMAS-L-300199)</name>
    <name type="common">Lichen-forming fungus</name>
    <dbReference type="NCBI Taxonomy" id="1263415"/>
    <lineage>
        <taxon>Eukaryota</taxon>
        <taxon>Fungi</taxon>
        <taxon>Dikarya</taxon>
        <taxon>Ascomycota</taxon>
        <taxon>Pezizomycotina</taxon>
        <taxon>Eurotiomycetes</taxon>
        <taxon>Chaetothyriomycetidae</taxon>
        <taxon>Verrucariales</taxon>
        <taxon>Verrucariaceae</taxon>
        <taxon>Endocarpon</taxon>
    </lineage>
</organism>
<evidence type="ECO:0000256" key="1">
    <source>
        <dbReference type="SAM" id="Phobius"/>
    </source>
</evidence>
<dbReference type="PANTHER" id="PTHR35043:SF7">
    <property type="entry name" value="TRANSCRIPTION FACTOR DOMAIN-CONTAINING PROTEIN"/>
    <property type="match status" value="1"/>
</dbReference>
<dbReference type="eggNOG" id="ENOG502SPX8">
    <property type="taxonomic scope" value="Eukaryota"/>
</dbReference>
<gene>
    <name evidence="3" type="ORF">EPUS_04889</name>
</gene>